<evidence type="ECO:0000256" key="3">
    <source>
        <dbReference type="ARBA" id="ARBA00023163"/>
    </source>
</evidence>
<feature type="compositionally biased region" description="Low complexity" evidence="4">
    <location>
        <begin position="1"/>
        <end position="12"/>
    </location>
</feature>
<evidence type="ECO:0000313" key="7">
    <source>
        <dbReference type="Proteomes" id="UP001140949"/>
    </source>
</evidence>
<dbReference type="PANTHER" id="PTHR13935">
    <property type="entry name" value="ACHAETE-SCUTE TRANSCRIPTION FACTOR-RELATED"/>
    <property type="match status" value="1"/>
</dbReference>
<dbReference type="EMBL" id="JANAVB010039757">
    <property type="protein sequence ID" value="KAJ6799514.1"/>
    <property type="molecule type" value="Genomic_DNA"/>
</dbReference>
<keyword evidence="2" id="KW-0805">Transcription regulation</keyword>
<dbReference type="SUPFAM" id="SSF47459">
    <property type="entry name" value="HLH, helix-loop-helix DNA-binding domain"/>
    <property type="match status" value="1"/>
</dbReference>
<evidence type="ECO:0000256" key="1">
    <source>
        <dbReference type="ARBA" id="ARBA00005510"/>
    </source>
</evidence>
<proteinExistence type="inferred from homology"/>
<protein>
    <recommendedName>
        <fullName evidence="5">BHLH domain-containing protein</fullName>
    </recommendedName>
</protein>
<dbReference type="PROSITE" id="PS50888">
    <property type="entry name" value="BHLH"/>
    <property type="match status" value="1"/>
</dbReference>
<feature type="region of interest" description="Disordered" evidence="4">
    <location>
        <begin position="73"/>
        <end position="101"/>
    </location>
</feature>
<dbReference type="AlphaFoldDB" id="A0AAX6E687"/>
<keyword evidence="7" id="KW-1185">Reference proteome</keyword>
<dbReference type="InterPro" id="IPR036638">
    <property type="entry name" value="HLH_DNA-bd_sf"/>
</dbReference>
<gene>
    <name evidence="6" type="ORF">M6B38_208515</name>
</gene>
<dbReference type="Gene3D" id="4.10.280.10">
    <property type="entry name" value="Helix-loop-helix DNA-binding domain"/>
    <property type="match status" value="1"/>
</dbReference>
<dbReference type="PANTHER" id="PTHR13935:SF46">
    <property type="entry name" value="TRANSCRIPTION FACTOR BHLH167-RELATED"/>
    <property type="match status" value="1"/>
</dbReference>
<dbReference type="GO" id="GO:0090575">
    <property type="term" value="C:RNA polymerase II transcription regulator complex"/>
    <property type="evidence" value="ECO:0007669"/>
    <property type="project" value="TreeGrafter"/>
</dbReference>
<organism evidence="6 7">
    <name type="scientific">Iris pallida</name>
    <name type="common">Sweet iris</name>
    <dbReference type="NCBI Taxonomy" id="29817"/>
    <lineage>
        <taxon>Eukaryota</taxon>
        <taxon>Viridiplantae</taxon>
        <taxon>Streptophyta</taxon>
        <taxon>Embryophyta</taxon>
        <taxon>Tracheophyta</taxon>
        <taxon>Spermatophyta</taxon>
        <taxon>Magnoliopsida</taxon>
        <taxon>Liliopsida</taxon>
        <taxon>Asparagales</taxon>
        <taxon>Iridaceae</taxon>
        <taxon>Iridoideae</taxon>
        <taxon>Irideae</taxon>
        <taxon>Iris</taxon>
    </lineage>
</organism>
<feature type="region of interest" description="Disordered" evidence="4">
    <location>
        <begin position="1"/>
        <end position="20"/>
    </location>
</feature>
<evidence type="ECO:0000259" key="5">
    <source>
        <dbReference type="PROSITE" id="PS50888"/>
    </source>
</evidence>
<comment type="caution">
    <text evidence="6">The sequence shown here is derived from an EMBL/GenBank/DDBJ whole genome shotgun (WGS) entry which is preliminary data.</text>
</comment>
<feature type="domain" description="BHLH" evidence="5">
    <location>
        <begin position="11"/>
        <end position="65"/>
    </location>
</feature>
<name>A0AAX6E687_IRIPA</name>
<dbReference type="GO" id="GO:0046983">
    <property type="term" value="F:protein dimerization activity"/>
    <property type="evidence" value="ECO:0007669"/>
    <property type="project" value="InterPro"/>
</dbReference>
<evidence type="ECO:0000313" key="6">
    <source>
        <dbReference type="EMBL" id="KAJ6799514.1"/>
    </source>
</evidence>
<reference evidence="6" key="2">
    <citation type="submission" date="2023-04" db="EMBL/GenBank/DDBJ databases">
        <authorList>
            <person name="Bruccoleri R.E."/>
            <person name="Oakeley E.J."/>
            <person name="Faust A.-M."/>
            <person name="Dessus-Babus S."/>
            <person name="Altorfer M."/>
            <person name="Burckhardt D."/>
            <person name="Oertli M."/>
            <person name="Naumann U."/>
            <person name="Petersen F."/>
            <person name="Wong J."/>
        </authorList>
    </citation>
    <scope>NUCLEOTIDE SEQUENCE</scope>
    <source>
        <strain evidence="6">GSM-AAB239-AS_SAM_17_03QT</strain>
        <tissue evidence="6">Leaf</tissue>
    </source>
</reference>
<dbReference type="Proteomes" id="UP001140949">
    <property type="component" value="Unassembled WGS sequence"/>
</dbReference>
<reference evidence="6" key="1">
    <citation type="journal article" date="2023" name="GigaByte">
        <title>Genome assembly of the bearded iris, Iris pallida Lam.</title>
        <authorList>
            <person name="Bruccoleri R.E."/>
            <person name="Oakeley E.J."/>
            <person name="Faust A.M.E."/>
            <person name="Altorfer M."/>
            <person name="Dessus-Babus S."/>
            <person name="Burckhardt D."/>
            <person name="Oertli M."/>
            <person name="Naumann U."/>
            <person name="Petersen F."/>
            <person name="Wong J."/>
        </authorList>
    </citation>
    <scope>NUCLEOTIDE SEQUENCE</scope>
    <source>
        <strain evidence="6">GSM-AAB239-AS_SAM_17_03QT</strain>
    </source>
</reference>
<feature type="compositionally biased region" description="Basic and acidic residues" evidence="4">
    <location>
        <begin position="92"/>
        <end position="101"/>
    </location>
</feature>
<keyword evidence="3" id="KW-0804">Transcription</keyword>
<dbReference type="InterPro" id="IPR011598">
    <property type="entry name" value="bHLH_dom"/>
</dbReference>
<dbReference type="Pfam" id="PF00010">
    <property type="entry name" value="HLH"/>
    <property type="match status" value="1"/>
</dbReference>
<dbReference type="InterPro" id="IPR015660">
    <property type="entry name" value="MASH1/Ascl1a-like"/>
</dbReference>
<accession>A0AAX6E687</accession>
<comment type="similarity">
    <text evidence="1">Belongs to the bHLH protein family.</text>
</comment>
<evidence type="ECO:0000256" key="4">
    <source>
        <dbReference type="SAM" id="MobiDB-lite"/>
    </source>
</evidence>
<dbReference type="GO" id="GO:0000977">
    <property type="term" value="F:RNA polymerase II transcription regulatory region sequence-specific DNA binding"/>
    <property type="evidence" value="ECO:0007669"/>
    <property type="project" value="TreeGrafter"/>
</dbReference>
<evidence type="ECO:0000256" key="2">
    <source>
        <dbReference type="ARBA" id="ARBA00023015"/>
    </source>
</evidence>
<sequence length="204" mass="22635">MKSCSGSNGSSSKVDRKTVEKNRRIHMKNLCFKLGSLIPKEDRNTKEAISQHDHLDQAATYIRNLKERIEKLKQRKKHATGTGLGTGTDTNGEPRDGEGGREIATEELWVPVVEVAYRDPVLEVVLITGPRKKFMLYKVIRVLAEEGAEVVNASFSVVGDKIFYTVHCQATSSTAGVDASRISERLKVLLQGRTKHNFPTVATN</sequence>
<dbReference type="GO" id="GO:0000981">
    <property type="term" value="F:DNA-binding transcription factor activity, RNA polymerase II-specific"/>
    <property type="evidence" value="ECO:0007669"/>
    <property type="project" value="TreeGrafter"/>
</dbReference>